<dbReference type="RefSeq" id="WP_146512045.1">
    <property type="nucleotide sequence ID" value="NZ_SIHI01000040.1"/>
</dbReference>
<feature type="region of interest" description="Disordered" evidence="1">
    <location>
        <begin position="1"/>
        <end position="21"/>
    </location>
</feature>
<name>A0A5C5VVB8_9PLAN</name>
<protein>
    <submittedName>
        <fullName evidence="2">WD40-like Beta Propeller Repeat protein</fullName>
    </submittedName>
</protein>
<keyword evidence="3" id="KW-1185">Reference proteome</keyword>
<dbReference type="Pfam" id="PF07676">
    <property type="entry name" value="PD40"/>
    <property type="match status" value="3"/>
</dbReference>
<proteinExistence type="predicted"/>
<evidence type="ECO:0000256" key="1">
    <source>
        <dbReference type="SAM" id="MobiDB-lite"/>
    </source>
</evidence>
<dbReference type="InterPro" id="IPR011042">
    <property type="entry name" value="6-blade_b-propeller_TolB-like"/>
</dbReference>
<comment type="caution">
    <text evidence="2">The sequence shown here is derived from an EMBL/GenBank/DDBJ whole genome shotgun (WGS) entry which is preliminary data.</text>
</comment>
<evidence type="ECO:0000313" key="3">
    <source>
        <dbReference type="Proteomes" id="UP000317243"/>
    </source>
</evidence>
<dbReference type="EMBL" id="SIHI01000040">
    <property type="protein sequence ID" value="TWT42606.1"/>
    <property type="molecule type" value="Genomic_DNA"/>
</dbReference>
<dbReference type="AlphaFoldDB" id="A0A5C5VVB8"/>
<organism evidence="2 3">
    <name type="scientific">Thalassoglobus neptunius</name>
    <dbReference type="NCBI Taxonomy" id="1938619"/>
    <lineage>
        <taxon>Bacteria</taxon>
        <taxon>Pseudomonadati</taxon>
        <taxon>Planctomycetota</taxon>
        <taxon>Planctomycetia</taxon>
        <taxon>Planctomycetales</taxon>
        <taxon>Planctomycetaceae</taxon>
        <taxon>Thalassoglobus</taxon>
    </lineage>
</organism>
<dbReference type="OrthoDB" id="9809364at2"/>
<dbReference type="Gene3D" id="2.120.10.30">
    <property type="entry name" value="TolB, C-terminal domain"/>
    <property type="match status" value="1"/>
</dbReference>
<evidence type="ECO:0000313" key="2">
    <source>
        <dbReference type="EMBL" id="TWT42606.1"/>
    </source>
</evidence>
<sequence length="317" mass="34605">MENSGNAETSEEESSVEPRQSLADLLTSGDYEWRIVPDVFQNINSTEPEYGADMTADGLTLVVSSYRRGGYGKSDLWISTRESTDVPFPTPVNLGSDINSSGYEYNPTLTADGGVLFFRKDIYGDNGYQTIMQSVLVGDQEYSGPVESPIARAESMPPSAFSKPNLNSDGLNLLLMSYAGAGDANLYLTTRRSLEESWPIPTAFDAPVKTKAQEPGGTLSDDGRVVVVERSQSGQKYHDLYVHIRSDENTEWGPAIPLNSLNTEFRESTPQLLPDGRTLLFASDRPDSTGRLDIYLAELVKKETSSVAAVDAEESGE</sequence>
<accession>A0A5C5VVB8</accession>
<dbReference type="InterPro" id="IPR011659">
    <property type="entry name" value="WD40"/>
</dbReference>
<reference evidence="2 3" key="1">
    <citation type="submission" date="2019-02" db="EMBL/GenBank/DDBJ databases">
        <title>Deep-cultivation of Planctomycetes and their phenomic and genomic characterization uncovers novel biology.</title>
        <authorList>
            <person name="Wiegand S."/>
            <person name="Jogler M."/>
            <person name="Boedeker C."/>
            <person name="Pinto D."/>
            <person name="Vollmers J."/>
            <person name="Rivas-Marin E."/>
            <person name="Kohn T."/>
            <person name="Peeters S.H."/>
            <person name="Heuer A."/>
            <person name="Rast P."/>
            <person name="Oberbeckmann S."/>
            <person name="Bunk B."/>
            <person name="Jeske O."/>
            <person name="Meyerdierks A."/>
            <person name="Storesund J.E."/>
            <person name="Kallscheuer N."/>
            <person name="Luecker S."/>
            <person name="Lage O.M."/>
            <person name="Pohl T."/>
            <person name="Merkel B.J."/>
            <person name="Hornburger P."/>
            <person name="Mueller R.-W."/>
            <person name="Bruemmer F."/>
            <person name="Labrenz M."/>
            <person name="Spormann A.M."/>
            <person name="Op Den Camp H."/>
            <person name="Overmann J."/>
            <person name="Amann R."/>
            <person name="Jetten M.S.M."/>
            <person name="Mascher T."/>
            <person name="Medema M.H."/>
            <person name="Devos D.P."/>
            <person name="Kaster A.-K."/>
            <person name="Ovreas L."/>
            <person name="Rohde M."/>
            <person name="Galperin M.Y."/>
            <person name="Jogler C."/>
        </authorList>
    </citation>
    <scope>NUCLEOTIDE SEQUENCE [LARGE SCALE GENOMIC DNA]</scope>
    <source>
        <strain evidence="2 3">KOR42</strain>
    </source>
</reference>
<gene>
    <name evidence="2" type="ORF">KOR42_47150</name>
</gene>
<dbReference type="Proteomes" id="UP000317243">
    <property type="component" value="Unassembled WGS sequence"/>
</dbReference>